<keyword evidence="3" id="KW-1005">Bacterial flagellum biogenesis</keyword>
<dbReference type="KEGG" id="tgr:Tgr7_1212"/>
<evidence type="ECO:0000256" key="5">
    <source>
        <dbReference type="SAM" id="MobiDB-lite"/>
    </source>
</evidence>
<dbReference type="Proteomes" id="UP000002383">
    <property type="component" value="Chromosome"/>
</dbReference>
<dbReference type="EMBL" id="CP001339">
    <property type="protein sequence ID" value="ACL72298.1"/>
    <property type="molecule type" value="Genomic_DNA"/>
</dbReference>
<dbReference type="InterPro" id="IPR036679">
    <property type="entry name" value="FlgN-like_sf"/>
</dbReference>
<dbReference type="Gene3D" id="1.20.58.300">
    <property type="entry name" value="FlgN-like"/>
    <property type="match status" value="1"/>
</dbReference>
<feature type="region of interest" description="Disordered" evidence="5">
    <location>
        <begin position="134"/>
        <end position="158"/>
    </location>
</feature>
<evidence type="ECO:0000256" key="1">
    <source>
        <dbReference type="ARBA" id="ARBA00002397"/>
    </source>
</evidence>
<dbReference type="eggNOG" id="COG3418">
    <property type="taxonomic scope" value="Bacteria"/>
</dbReference>
<comment type="function">
    <text evidence="1">Required for the efficient initiation of filament assembly.</text>
</comment>
<organism evidence="6 7">
    <name type="scientific">Thioalkalivibrio sulfidiphilus (strain HL-EbGR7)</name>
    <dbReference type="NCBI Taxonomy" id="396588"/>
    <lineage>
        <taxon>Bacteria</taxon>
        <taxon>Pseudomonadati</taxon>
        <taxon>Pseudomonadota</taxon>
        <taxon>Gammaproteobacteria</taxon>
        <taxon>Chromatiales</taxon>
        <taxon>Ectothiorhodospiraceae</taxon>
        <taxon>Thioalkalivibrio</taxon>
    </lineage>
</organism>
<protein>
    <submittedName>
        <fullName evidence="6">FlgN family protein</fullName>
    </submittedName>
</protein>
<dbReference type="OrthoDB" id="5298520at2"/>
<evidence type="ECO:0000256" key="3">
    <source>
        <dbReference type="ARBA" id="ARBA00022795"/>
    </source>
</evidence>
<dbReference type="SUPFAM" id="SSF140566">
    <property type="entry name" value="FlgN-like"/>
    <property type="match status" value="1"/>
</dbReference>
<dbReference type="AlphaFoldDB" id="B8GQA3"/>
<gene>
    <name evidence="6" type="ordered locus">Tgr7_1212</name>
</gene>
<keyword evidence="7" id="KW-1185">Reference proteome</keyword>
<dbReference type="InterPro" id="IPR007809">
    <property type="entry name" value="FlgN-like"/>
</dbReference>
<proteinExistence type="inferred from homology"/>
<feature type="coiled-coil region" evidence="4">
    <location>
        <begin position="31"/>
        <end position="61"/>
    </location>
</feature>
<dbReference type="STRING" id="396588.Tgr7_1212"/>
<dbReference type="RefSeq" id="WP_012637781.1">
    <property type="nucleotide sequence ID" value="NC_011901.1"/>
</dbReference>
<name>B8GQA3_THISH</name>
<comment type="similarity">
    <text evidence="2">Belongs to the FlgN family.</text>
</comment>
<evidence type="ECO:0000256" key="4">
    <source>
        <dbReference type="SAM" id="Coils"/>
    </source>
</evidence>
<evidence type="ECO:0000313" key="7">
    <source>
        <dbReference type="Proteomes" id="UP000002383"/>
    </source>
</evidence>
<sequence length="158" mass="17518">MHASAQRLDTLLNQAVREACLLESALERESNALAERDLQALNQAVAEKQQLVVSLERLTREQTQLMRTAGFDADAAGMAACLRAWDEQGLMSPLWDRLQTVMGRCKRLNQINGGVVETQRQQVDQAIHILRGEDPRTELYGPSGHTVTGDASRHISKA</sequence>
<dbReference type="Pfam" id="PF05130">
    <property type="entry name" value="FlgN"/>
    <property type="match status" value="1"/>
</dbReference>
<evidence type="ECO:0000256" key="2">
    <source>
        <dbReference type="ARBA" id="ARBA00007703"/>
    </source>
</evidence>
<keyword evidence="4" id="KW-0175">Coiled coil</keyword>
<evidence type="ECO:0000313" key="6">
    <source>
        <dbReference type="EMBL" id="ACL72298.1"/>
    </source>
</evidence>
<reference evidence="6 7" key="1">
    <citation type="journal article" date="2011" name="Stand. Genomic Sci.">
        <title>Complete genome sequence of 'Thioalkalivibrio sulfidophilus' HL-EbGr7.</title>
        <authorList>
            <person name="Muyzer G."/>
            <person name="Sorokin D.Y."/>
            <person name="Mavromatis K."/>
            <person name="Lapidus A."/>
            <person name="Clum A."/>
            <person name="Ivanova N."/>
            <person name="Pati A."/>
            <person name="d'Haeseleer P."/>
            <person name="Woyke T."/>
            <person name="Kyrpides N.C."/>
        </authorList>
    </citation>
    <scope>NUCLEOTIDE SEQUENCE [LARGE SCALE GENOMIC DNA]</scope>
    <source>
        <strain evidence="6 7">HL-EbGR7</strain>
    </source>
</reference>
<dbReference type="HOGENOM" id="CLU_139693_0_0_6"/>
<accession>B8GQA3</accession>
<dbReference type="GO" id="GO:0044780">
    <property type="term" value="P:bacterial-type flagellum assembly"/>
    <property type="evidence" value="ECO:0007669"/>
    <property type="project" value="InterPro"/>
</dbReference>